<dbReference type="InterPro" id="IPR003374">
    <property type="entry name" value="ApbE-like_sf"/>
</dbReference>
<keyword evidence="12" id="KW-0472">Membrane</keyword>
<evidence type="ECO:0000256" key="1">
    <source>
        <dbReference type="ARBA" id="ARBA00011955"/>
    </source>
</evidence>
<evidence type="ECO:0000313" key="14">
    <source>
        <dbReference type="Proteomes" id="UP000029556"/>
    </source>
</evidence>
<feature type="binding site" evidence="11">
    <location>
        <position position="292"/>
    </location>
    <ligand>
        <name>Mg(2+)</name>
        <dbReference type="ChEBI" id="CHEBI:18420"/>
    </ligand>
</feature>
<dbReference type="PANTHER" id="PTHR30040:SF2">
    <property type="entry name" value="FAD:PROTEIN FMN TRANSFERASE"/>
    <property type="match status" value="1"/>
</dbReference>
<evidence type="ECO:0000313" key="13">
    <source>
        <dbReference type="EMBL" id="KGF35828.1"/>
    </source>
</evidence>
<feature type="binding site" evidence="11">
    <location>
        <position position="174"/>
    </location>
    <ligand>
        <name>Mg(2+)</name>
        <dbReference type="ChEBI" id="CHEBI:18420"/>
    </ligand>
</feature>
<name>A0A095ZMF9_9BACT</name>
<dbReference type="PIRSF" id="PIRSF006268">
    <property type="entry name" value="ApbE"/>
    <property type="match status" value="1"/>
</dbReference>
<reference evidence="13 14" key="1">
    <citation type="submission" date="2014-07" db="EMBL/GenBank/DDBJ databases">
        <authorList>
            <person name="McCorrison J."/>
            <person name="Sanka R."/>
            <person name="Torralba M."/>
            <person name="Gillis M."/>
            <person name="Haft D.H."/>
            <person name="Methe B."/>
            <person name="Sutton G."/>
            <person name="Nelson K.E."/>
        </authorList>
    </citation>
    <scope>NUCLEOTIDE SEQUENCE [LARGE SCALE GENOMIC DNA]</scope>
    <source>
        <strain evidence="13 14">DNF00853</strain>
    </source>
</reference>
<comment type="similarity">
    <text evidence="10">Belongs to the ApbE family.</text>
</comment>
<comment type="cofactor">
    <cofactor evidence="11">
        <name>Mg(2+)</name>
        <dbReference type="ChEBI" id="CHEBI:18420"/>
    </cofactor>
    <cofactor evidence="11">
        <name>Mn(2+)</name>
        <dbReference type="ChEBI" id="CHEBI:29035"/>
    </cofactor>
    <text evidence="11">Magnesium. Can also use manganese.</text>
</comment>
<evidence type="ECO:0000256" key="7">
    <source>
        <dbReference type="ARBA" id="ARBA00022842"/>
    </source>
</evidence>
<evidence type="ECO:0000256" key="9">
    <source>
        <dbReference type="ARBA" id="ARBA00048540"/>
    </source>
</evidence>
<comment type="catalytic activity">
    <reaction evidence="9 10">
        <text>L-threonyl-[protein] + FAD = FMN-L-threonyl-[protein] + AMP + H(+)</text>
        <dbReference type="Rhea" id="RHEA:36847"/>
        <dbReference type="Rhea" id="RHEA-COMP:11060"/>
        <dbReference type="Rhea" id="RHEA-COMP:11061"/>
        <dbReference type="ChEBI" id="CHEBI:15378"/>
        <dbReference type="ChEBI" id="CHEBI:30013"/>
        <dbReference type="ChEBI" id="CHEBI:57692"/>
        <dbReference type="ChEBI" id="CHEBI:74257"/>
        <dbReference type="ChEBI" id="CHEBI:456215"/>
        <dbReference type="EC" id="2.7.1.180"/>
    </reaction>
</comment>
<evidence type="ECO:0000256" key="6">
    <source>
        <dbReference type="ARBA" id="ARBA00022827"/>
    </source>
</evidence>
<comment type="caution">
    <text evidence="13">The sequence shown here is derived from an EMBL/GenBank/DDBJ whole genome shotgun (WGS) entry which is preliminary data.</text>
</comment>
<keyword evidence="5 10" id="KW-0479">Metal-binding</keyword>
<dbReference type="EC" id="2.7.1.180" evidence="1 10"/>
<evidence type="ECO:0000256" key="11">
    <source>
        <dbReference type="PIRSR" id="PIRSR006268-2"/>
    </source>
</evidence>
<evidence type="ECO:0000256" key="10">
    <source>
        <dbReference type="PIRNR" id="PIRNR006268"/>
    </source>
</evidence>
<keyword evidence="12" id="KW-0812">Transmembrane</keyword>
<dbReference type="Proteomes" id="UP000029556">
    <property type="component" value="Unassembled WGS sequence"/>
</dbReference>
<feature type="binding site" evidence="11">
    <location>
        <position position="296"/>
    </location>
    <ligand>
        <name>Mg(2+)</name>
        <dbReference type="ChEBI" id="CHEBI:18420"/>
    </ligand>
</feature>
<keyword evidence="12" id="KW-1133">Transmembrane helix</keyword>
<proteinExistence type="inferred from homology"/>
<dbReference type="InterPro" id="IPR024932">
    <property type="entry name" value="ApbE"/>
</dbReference>
<keyword evidence="6 10" id="KW-0274">FAD</keyword>
<evidence type="ECO:0000256" key="4">
    <source>
        <dbReference type="ARBA" id="ARBA00022679"/>
    </source>
</evidence>
<dbReference type="EMBL" id="JRNN01000035">
    <property type="protein sequence ID" value="KGF35828.1"/>
    <property type="molecule type" value="Genomic_DNA"/>
</dbReference>
<organism evidence="13 14">
    <name type="scientific">Hoylesella buccalis DNF00853</name>
    <dbReference type="NCBI Taxonomy" id="1401074"/>
    <lineage>
        <taxon>Bacteria</taxon>
        <taxon>Pseudomonadati</taxon>
        <taxon>Bacteroidota</taxon>
        <taxon>Bacteroidia</taxon>
        <taxon>Bacteroidales</taxon>
        <taxon>Prevotellaceae</taxon>
        <taxon>Hoylesella</taxon>
    </lineage>
</organism>
<keyword evidence="7 10" id="KW-0460">Magnesium</keyword>
<dbReference type="SUPFAM" id="SSF143631">
    <property type="entry name" value="ApbE-like"/>
    <property type="match status" value="1"/>
</dbReference>
<evidence type="ECO:0000256" key="12">
    <source>
        <dbReference type="SAM" id="Phobius"/>
    </source>
</evidence>
<evidence type="ECO:0000256" key="8">
    <source>
        <dbReference type="ARBA" id="ARBA00031306"/>
    </source>
</evidence>
<dbReference type="PANTHER" id="PTHR30040">
    <property type="entry name" value="THIAMINE BIOSYNTHESIS LIPOPROTEIN APBE"/>
    <property type="match status" value="1"/>
</dbReference>
<gene>
    <name evidence="13" type="ORF">HMPREF2137_03820</name>
</gene>
<keyword evidence="3 10" id="KW-0285">Flavoprotein</keyword>
<keyword evidence="4 10" id="KW-0808">Transferase</keyword>
<dbReference type="Gene3D" id="3.10.520.10">
    <property type="entry name" value="ApbE-like domains"/>
    <property type="match status" value="1"/>
</dbReference>
<protein>
    <recommendedName>
        <fullName evidence="2 10">FAD:protein FMN transferase</fullName>
        <ecNumber evidence="1 10">2.7.1.180</ecNumber>
    </recommendedName>
    <alternativeName>
        <fullName evidence="8 10">Flavin transferase</fullName>
    </alternativeName>
</protein>
<accession>A0A095ZMF9</accession>
<evidence type="ECO:0000256" key="5">
    <source>
        <dbReference type="ARBA" id="ARBA00022723"/>
    </source>
</evidence>
<feature type="transmembrane region" description="Helical" evidence="12">
    <location>
        <begin position="12"/>
        <end position="29"/>
    </location>
</feature>
<evidence type="ECO:0000256" key="2">
    <source>
        <dbReference type="ARBA" id="ARBA00016337"/>
    </source>
</evidence>
<dbReference type="Pfam" id="PF02424">
    <property type="entry name" value="ApbE"/>
    <property type="match status" value="1"/>
</dbReference>
<evidence type="ECO:0000256" key="3">
    <source>
        <dbReference type="ARBA" id="ARBA00022630"/>
    </source>
</evidence>
<dbReference type="AlphaFoldDB" id="A0A095ZMF9"/>
<dbReference type="OrthoDB" id="9778595at2"/>
<dbReference type="GO" id="GO:0016740">
    <property type="term" value="F:transferase activity"/>
    <property type="evidence" value="ECO:0007669"/>
    <property type="project" value="UniProtKB-UniRule"/>
</dbReference>
<dbReference type="GO" id="GO:0046872">
    <property type="term" value="F:metal ion binding"/>
    <property type="evidence" value="ECO:0007669"/>
    <property type="project" value="UniProtKB-UniRule"/>
</dbReference>
<sequence>MVPSNPSRWKKLLKLFFLLFLIVGSVIIIRQQQNTPYQHNTGMIFGTTYSITYQSNKDLHKEILAQLHKVDMTFSTFEEQSIISKINRNIPVQLNQMFVEVFDLAKQVSKDTDGAFDITVAPLVNAWGFGFKSGIQPTKHTIDSLLALTGYDKVAVMGSTVKKQDSRIMLDCSGIAKGYGCDAVAQLLRSKDVKNFMVEIGGEVITSGNSDKRLPWKIGVTKPTDDSTQTNNELQTVLNVTDKAMATSGNYRRFYYKNGKKYAHTIDPKTGYPVQHNILSATVLANTCAKADAYATAFMVLGLDKTKEVLQRHPDLMVYLIYTNADGRYDVWFSPSLKNKISK</sequence>